<dbReference type="GO" id="GO:0031177">
    <property type="term" value="F:phosphopantetheine binding"/>
    <property type="evidence" value="ECO:0007669"/>
    <property type="project" value="InterPro"/>
</dbReference>
<name>A0A2S7V8D0_PHOAN</name>
<dbReference type="Pfam" id="PF00550">
    <property type="entry name" value="PP-binding"/>
    <property type="match status" value="1"/>
</dbReference>
<dbReference type="SMART" id="SM00823">
    <property type="entry name" value="PKS_PP"/>
    <property type="match status" value="1"/>
</dbReference>
<dbReference type="SUPFAM" id="SSF47336">
    <property type="entry name" value="ACP-like"/>
    <property type="match status" value="1"/>
</dbReference>
<protein>
    <recommendedName>
        <fullName evidence="3">Carrier domain-containing protein</fullName>
    </recommendedName>
</protein>
<comment type="caution">
    <text evidence="4">The sequence shown here is derived from an EMBL/GenBank/DDBJ whole genome shotgun (WGS) entry which is preliminary data.</text>
</comment>
<keyword evidence="1" id="KW-0596">Phosphopantetheine</keyword>
<accession>A0A2S7V8D0</accession>
<evidence type="ECO:0000259" key="3">
    <source>
        <dbReference type="PROSITE" id="PS50075"/>
    </source>
</evidence>
<dbReference type="InterPro" id="IPR036736">
    <property type="entry name" value="ACP-like_sf"/>
</dbReference>
<reference evidence="4 5" key="1">
    <citation type="submission" date="2016-12" db="EMBL/GenBank/DDBJ databases">
        <title>Diversity of luminous bacteria.</title>
        <authorList>
            <person name="Yoshizawa S."/>
            <person name="Kogure K."/>
        </authorList>
    </citation>
    <scope>NUCLEOTIDE SEQUENCE [LARGE SCALE GENOMIC DNA]</scope>
    <source>
        <strain evidence="4 5">LC1-200</strain>
        <plasmid evidence="4">p1</plasmid>
    </source>
</reference>
<evidence type="ECO:0000313" key="4">
    <source>
        <dbReference type="EMBL" id="PQJ58487.1"/>
    </source>
</evidence>
<gene>
    <name evidence="4" type="ORF">BTO08_22265</name>
</gene>
<dbReference type="RefSeq" id="WP_105062747.1">
    <property type="nucleotide sequence ID" value="NZ_MSCJ01000004.1"/>
</dbReference>
<feature type="domain" description="Carrier" evidence="3">
    <location>
        <begin position="2"/>
        <end position="83"/>
    </location>
</feature>
<dbReference type="InterPro" id="IPR009081">
    <property type="entry name" value="PP-bd_ACP"/>
</dbReference>
<keyword evidence="2" id="KW-0597">Phosphoprotein</keyword>
<dbReference type="PROSITE" id="PS50075">
    <property type="entry name" value="CARRIER"/>
    <property type="match status" value="1"/>
</dbReference>
<organism evidence="4 5">
    <name type="scientific">Photobacterium angustum</name>
    <dbReference type="NCBI Taxonomy" id="661"/>
    <lineage>
        <taxon>Bacteria</taxon>
        <taxon>Pseudomonadati</taxon>
        <taxon>Pseudomonadota</taxon>
        <taxon>Gammaproteobacteria</taxon>
        <taxon>Vibrionales</taxon>
        <taxon>Vibrionaceae</taxon>
        <taxon>Photobacterium</taxon>
    </lineage>
</organism>
<evidence type="ECO:0000313" key="5">
    <source>
        <dbReference type="Proteomes" id="UP000238730"/>
    </source>
</evidence>
<keyword evidence="4" id="KW-0614">Plasmid</keyword>
<evidence type="ECO:0000256" key="1">
    <source>
        <dbReference type="ARBA" id="ARBA00022450"/>
    </source>
</evidence>
<geneLocation type="plasmid" evidence="4">
    <name>p1</name>
</geneLocation>
<dbReference type="EMBL" id="MSCJ01000004">
    <property type="protein sequence ID" value="PQJ58487.1"/>
    <property type="molecule type" value="Genomic_DNA"/>
</dbReference>
<dbReference type="AlphaFoldDB" id="A0A2S7V8D0"/>
<sequence length="90" mass="10072">MKGSTMNKAEIINELCQYLETEVEDFCRETHLDTSFSRLGLDSMGHVQLSAILEKHTGQEIDPTLGFDYPTINSLINHLFSTAEEPANAL</sequence>
<dbReference type="OrthoDB" id="9023404at2"/>
<evidence type="ECO:0000256" key="2">
    <source>
        <dbReference type="ARBA" id="ARBA00022553"/>
    </source>
</evidence>
<dbReference type="Proteomes" id="UP000238730">
    <property type="component" value="Unassembled WGS sequence"/>
</dbReference>
<dbReference type="InterPro" id="IPR020806">
    <property type="entry name" value="PKS_PP-bd"/>
</dbReference>
<dbReference type="Gene3D" id="1.10.1200.10">
    <property type="entry name" value="ACP-like"/>
    <property type="match status" value="1"/>
</dbReference>
<proteinExistence type="predicted"/>